<sequence>MIEQADWEISLLGDKAFRLLTLNLPGELATRPRSKEEVAGERVCDKTDAACPVALELGGRIGLKA</sequence>
<name>A2C722_PROM3</name>
<proteinExistence type="predicted"/>
<dbReference type="HOGENOM" id="CLU_2846310_0_0_3"/>
<dbReference type="BioCyc" id="PMAR59922:G1G80-489-MONOMER"/>
<dbReference type="Proteomes" id="UP000002274">
    <property type="component" value="Chromosome"/>
</dbReference>
<accession>A2C722</accession>
<dbReference type="RefSeq" id="WP_011825204.1">
    <property type="nucleotide sequence ID" value="NC_008820.1"/>
</dbReference>
<evidence type="ECO:0000313" key="2">
    <source>
        <dbReference type="Proteomes" id="UP000002274"/>
    </source>
</evidence>
<organism evidence="1 2">
    <name type="scientific">Prochlorococcus marinus (strain MIT 9303)</name>
    <dbReference type="NCBI Taxonomy" id="59922"/>
    <lineage>
        <taxon>Bacteria</taxon>
        <taxon>Bacillati</taxon>
        <taxon>Cyanobacteriota</taxon>
        <taxon>Cyanophyceae</taxon>
        <taxon>Synechococcales</taxon>
        <taxon>Prochlorococcaceae</taxon>
        <taxon>Prochlorococcus</taxon>
    </lineage>
</organism>
<dbReference type="EMBL" id="CP000554">
    <property type="protein sequence ID" value="ABM77282.1"/>
    <property type="molecule type" value="Genomic_DNA"/>
</dbReference>
<dbReference type="AlphaFoldDB" id="A2C722"/>
<gene>
    <name evidence="1" type="ordered locus">P9303_05301</name>
</gene>
<reference evidence="1 2" key="1">
    <citation type="journal article" date="2007" name="PLoS Genet.">
        <title>Patterns and implications of gene gain and loss in the evolution of Prochlorococcus.</title>
        <authorList>
            <person name="Kettler G.C."/>
            <person name="Martiny A.C."/>
            <person name="Huang K."/>
            <person name="Zucker J."/>
            <person name="Coleman M.L."/>
            <person name="Rodrigue S."/>
            <person name="Chen F."/>
            <person name="Lapidus A."/>
            <person name="Ferriera S."/>
            <person name="Johnson J."/>
            <person name="Steglich C."/>
            <person name="Church G.M."/>
            <person name="Richardson P."/>
            <person name="Chisholm S.W."/>
        </authorList>
    </citation>
    <scope>NUCLEOTIDE SEQUENCE [LARGE SCALE GENOMIC DNA]</scope>
    <source>
        <strain evidence="1 2">MIT 9303</strain>
    </source>
</reference>
<dbReference type="KEGG" id="pmf:P9303_05301"/>
<protein>
    <submittedName>
        <fullName evidence="1">Uncharacterized protein</fullName>
    </submittedName>
</protein>
<evidence type="ECO:0000313" key="1">
    <source>
        <dbReference type="EMBL" id="ABM77282.1"/>
    </source>
</evidence>